<dbReference type="AlphaFoldDB" id="M0HUT6"/>
<comment type="caution">
    <text evidence="1">The sequence shown here is derived from an EMBL/GenBank/DDBJ whole genome shotgun (WGS) entry which is preliminary data.</text>
</comment>
<proteinExistence type="predicted"/>
<sequence length="78" mass="8462">MTLYVRYVEGVELSWHPIAPSGSDVSQSRADELAKQSITEVVGATTYPVELSDAEAESVRTRYQELLEEEIASTSGGA</sequence>
<dbReference type="Proteomes" id="UP000011612">
    <property type="component" value="Unassembled WGS sequence"/>
</dbReference>
<name>M0HUT6_HALEO</name>
<evidence type="ECO:0000313" key="1">
    <source>
        <dbReference type="EMBL" id="ELZ87488.1"/>
    </source>
</evidence>
<accession>M0HUT6</accession>
<dbReference type="STRING" id="1230453.C453_04019"/>
<dbReference type="RefSeq" id="WP_008322869.1">
    <property type="nucleotide sequence ID" value="NZ_AOLK01000011.1"/>
</dbReference>
<dbReference type="EMBL" id="AOLK01000011">
    <property type="protein sequence ID" value="ELZ87488.1"/>
    <property type="molecule type" value="Genomic_DNA"/>
</dbReference>
<evidence type="ECO:0000313" key="2">
    <source>
        <dbReference type="Proteomes" id="UP000011612"/>
    </source>
</evidence>
<dbReference type="PATRIC" id="fig|1230453.4.peg.763"/>
<keyword evidence="2" id="KW-1185">Reference proteome</keyword>
<reference evidence="1 2" key="1">
    <citation type="journal article" date="2014" name="PLoS Genet.">
        <title>Phylogenetically driven sequencing of extremely halophilic archaea reveals strategies for static and dynamic osmo-response.</title>
        <authorList>
            <person name="Becker E.A."/>
            <person name="Seitzer P.M."/>
            <person name="Tritt A."/>
            <person name="Larsen D."/>
            <person name="Krusor M."/>
            <person name="Yao A.I."/>
            <person name="Wu D."/>
            <person name="Madern D."/>
            <person name="Eisen J.A."/>
            <person name="Darling A.E."/>
            <person name="Facciotti M.T."/>
        </authorList>
    </citation>
    <scope>NUCLEOTIDE SEQUENCE [LARGE SCALE GENOMIC DNA]</scope>
    <source>
        <strain evidence="1 2">ATCC BAA-1513</strain>
    </source>
</reference>
<protein>
    <submittedName>
        <fullName evidence="1">Uncharacterized protein</fullName>
    </submittedName>
</protein>
<gene>
    <name evidence="1" type="ORF">C453_04019</name>
</gene>
<organism evidence="1 2">
    <name type="scientific">Haloferax elongans ATCC BAA-1513</name>
    <dbReference type="NCBI Taxonomy" id="1230453"/>
    <lineage>
        <taxon>Archaea</taxon>
        <taxon>Methanobacteriati</taxon>
        <taxon>Methanobacteriota</taxon>
        <taxon>Stenosarchaea group</taxon>
        <taxon>Halobacteria</taxon>
        <taxon>Halobacteriales</taxon>
        <taxon>Haloferacaceae</taxon>
        <taxon>Haloferax</taxon>
    </lineage>
</organism>